<dbReference type="PANTHER" id="PTHR32552:SF68">
    <property type="entry name" value="FERRICHROME OUTER MEMBRANE TRANSPORTER_PHAGE RECEPTOR"/>
    <property type="match status" value="1"/>
</dbReference>
<evidence type="ECO:0000256" key="4">
    <source>
        <dbReference type="ARBA" id="ARBA00022452"/>
    </source>
</evidence>
<dbReference type="InterPro" id="IPR036942">
    <property type="entry name" value="Beta-barrel_TonB_sf"/>
</dbReference>
<evidence type="ECO:0000256" key="3">
    <source>
        <dbReference type="ARBA" id="ARBA00022448"/>
    </source>
</evidence>
<evidence type="ECO:0000256" key="6">
    <source>
        <dbReference type="ARBA" id="ARBA00022692"/>
    </source>
</evidence>
<evidence type="ECO:0000256" key="5">
    <source>
        <dbReference type="ARBA" id="ARBA00022496"/>
    </source>
</evidence>
<evidence type="ECO:0000256" key="8">
    <source>
        <dbReference type="ARBA" id="ARBA00023004"/>
    </source>
</evidence>
<dbReference type="InterPro" id="IPR039426">
    <property type="entry name" value="TonB-dep_rcpt-like"/>
</dbReference>
<evidence type="ECO:0000256" key="10">
    <source>
        <dbReference type="ARBA" id="ARBA00023077"/>
    </source>
</evidence>
<comment type="caution">
    <text evidence="19">The sequence shown here is derived from an EMBL/GenBank/DDBJ whole genome shotgun (WGS) entry which is preliminary data.</text>
</comment>
<gene>
    <name evidence="19" type="ORF">NFI95_10020</name>
</gene>
<dbReference type="Pfam" id="PF00593">
    <property type="entry name" value="TonB_dep_Rec_b-barrel"/>
    <property type="match status" value="1"/>
</dbReference>
<dbReference type="Gene3D" id="2.40.170.20">
    <property type="entry name" value="TonB-dependent receptor, beta-barrel domain"/>
    <property type="match status" value="1"/>
</dbReference>
<keyword evidence="13 14" id="KW-0998">Cell outer membrane</keyword>
<dbReference type="InterPro" id="IPR000531">
    <property type="entry name" value="Beta-barrel_TonB"/>
</dbReference>
<keyword evidence="6 14" id="KW-0812">Transmembrane</keyword>
<dbReference type="InterPro" id="IPR010105">
    <property type="entry name" value="TonB_sidphr_rcpt"/>
</dbReference>
<evidence type="ECO:0000256" key="12">
    <source>
        <dbReference type="ARBA" id="ARBA00023170"/>
    </source>
</evidence>
<evidence type="ECO:0000313" key="19">
    <source>
        <dbReference type="EMBL" id="MCQ8278789.1"/>
    </source>
</evidence>
<evidence type="ECO:0000256" key="16">
    <source>
        <dbReference type="SAM" id="SignalP"/>
    </source>
</evidence>
<keyword evidence="8" id="KW-0408">Iron</keyword>
<keyword evidence="9" id="KW-0406">Ion transport</keyword>
<evidence type="ECO:0000256" key="7">
    <source>
        <dbReference type="ARBA" id="ARBA00022729"/>
    </source>
</evidence>
<dbReference type="PANTHER" id="PTHR32552">
    <property type="entry name" value="FERRICHROME IRON RECEPTOR-RELATED"/>
    <property type="match status" value="1"/>
</dbReference>
<keyword evidence="11 14" id="KW-0472">Membrane</keyword>
<feature type="domain" description="TonB-dependent receptor plug" evidence="18">
    <location>
        <begin position="61"/>
        <end position="162"/>
    </location>
</feature>
<reference evidence="19 20" key="1">
    <citation type="submission" date="2022-06" db="EMBL/GenBank/DDBJ databases">
        <title>Endosaccharibacter gen. nov., sp. nov., endophytic bacteria isolated from sugarcane.</title>
        <authorList>
            <person name="Pitiwittayakul N."/>
            <person name="Yukphan P."/>
            <person name="Charoenyingcharoen P."/>
            <person name="Tanasupawat S."/>
        </authorList>
    </citation>
    <scope>NUCLEOTIDE SEQUENCE [LARGE SCALE GENOMIC DNA]</scope>
    <source>
        <strain evidence="19 20">KSS8</strain>
    </source>
</reference>
<evidence type="ECO:0000256" key="9">
    <source>
        <dbReference type="ARBA" id="ARBA00023065"/>
    </source>
</evidence>
<dbReference type="InterPro" id="IPR037066">
    <property type="entry name" value="Plug_dom_sf"/>
</dbReference>
<organism evidence="19 20">
    <name type="scientific">Endosaccharibacter trunci</name>
    <dbReference type="NCBI Taxonomy" id="2812733"/>
    <lineage>
        <taxon>Bacteria</taxon>
        <taxon>Pseudomonadati</taxon>
        <taxon>Pseudomonadota</taxon>
        <taxon>Alphaproteobacteria</taxon>
        <taxon>Acetobacterales</taxon>
        <taxon>Acetobacteraceae</taxon>
        <taxon>Endosaccharibacter</taxon>
    </lineage>
</organism>
<dbReference type="Pfam" id="PF07715">
    <property type="entry name" value="Plug"/>
    <property type="match status" value="1"/>
</dbReference>
<dbReference type="Gene3D" id="2.170.130.10">
    <property type="entry name" value="TonB-dependent receptor, plug domain"/>
    <property type="match status" value="1"/>
</dbReference>
<evidence type="ECO:0000256" key="11">
    <source>
        <dbReference type="ARBA" id="ARBA00023136"/>
    </source>
</evidence>
<name>A0ABT1W7D1_9PROT</name>
<keyword evidence="10 15" id="KW-0798">TonB box</keyword>
<evidence type="ECO:0000256" key="2">
    <source>
        <dbReference type="ARBA" id="ARBA00009810"/>
    </source>
</evidence>
<evidence type="ECO:0000256" key="1">
    <source>
        <dbReference type="ARBA" id="ARBA00004571"/>
    </source>
</evidence>
<keyword evidence="12 19" id="KW-0675">Receptor</keyword>
<keyword evidence="7 16" id="KW-0732">Signal</keyword>
<comment type="similarity">
    <text evidence="2 14 15">Belongs to the TonB-dependent receptor family.</text>
</comment>
<dbReference type="PROSITE" id="PS52016">
    <property type="entry name" value="TONB_DEPENDENT_REC_3"/>
    <property type="match status" value="1"/>
</dbReference>
<keyword evidence="5" id="KW-0410">Iron transport</keyword>
<accession>A0ABT1W7D1</accession>
<evidence type="ECO:0000259" key="17">
    <source>
        <dbReference type="Pfam" id="PF00593"/>
    </source>
</evidence>
<evidence type="ECO:0000313" key="20">
    <source>
        <dbReference type="Proteomes" id="UP001524587"/>
    </source>
</evidence>
<keyword evidence="4 14" id="KW-1134">Transmembrane beta strand</keyword>
<evidence type="ECO:0000256" key="15">
    <source>
        <dbReference type="RuleBase" id="RU003357"/>
    </source>
</evidence>
<dbReference type="SUPFAM" id="SSF56935">
    <property type="entry name" value="Porins"/>
    <property type="match status" value="1"/>
</dbReference>
<evidence type="ECO:0000256" key="13">
    <source>
        <dbReference type="ARBA" id="ARBA00023237"/>
    </source>
</evidence>
<feature type="chain" id="PRO_5045759709" evidence="16">
    <location>
        <begin position="30"/>
        <end position="707"/>
    </location>
</feature>
<proteinExistence type="inferred from homology"/>
<dbReference type="CDD" id="cd01347">
    <property type="entry name" value="ligand_gated_channel"/>
    <property type="match status" value="1"/>
</dbReference>
<evidence type="ECO:0000259" key="18">
    <source>
        <dbReference type="Pfam" id="PF07715"/>
    </source>
</evidence>
<keyword evidence="3 14" id="KW-0813">Transport</keyword>
<dbReference type="EMBL" id="JAMSKV010000008">
    <property type="protein sequence ID" value="MCQ8278789.1"/>
    <property type="molecule type" value="Genomic_DNA"/>
</dbReference>
<feature type="domain" description="TonB-dependent receptor-like beta-barrel" evidence="17">
    <location>
        <begin position="246"/>
        <end position="676"/>
    </location>
</feature>
<sequence length="707" mass="77107">MQTPPRLPLGFVLTTVCAGALLVATPSLAEDGSGPEHIRVTGAARQTATTASTATKTDTPLIETTQTVSVVTRAQMDERLVQTINEALRYTPGVQTDSYGADSRFDWFRIRGFDATTYGLYLDGMRFAPGQTGPVQEQYGLERIEVLDGPASVLYGQSAPGGLVNMTSKTPNGVASRELQFVGGSFDRFQGQGDLNGSIPGTGRQLDGRVVFLVRDADTQVDQVKNNRIYVAPSLAWHITPNDDLTVLSSYTRDHTSGTQFLPAYGTALPNPNGKLPTSLFLGSPDLNKWDRSQSTLGFLFNHRFNHDWSFDQNFRWLHLDLDWAQVYGTGLLPDDRTQTRYAYHQITGADLFTSDSRFTGHLRSGPAEQTIVAGLDYSRLASADTRLGGTVGNTIDIYRPVYTPQQPLTLRRIANPQSAQTGLYAQDHVKLFDHVILTAGGRFDWASNTSELAGVTTSGISENVFSYHGGAGYLFSSGLFAYADYSRSFQPTATTNIYGEALKPTYGKQIEVGLKYQPRGMDSFIGVSAFDLRQTNVATVDPTNPLNTIQTGEIRVRGIESSATMSLGGGADIIAAYTYLDPVITRANDGTQGKEPAMIPRNTASLWADYQFRENGPVPVLQGLGIGGGVRYVGQTAASNSDVFNVPSVTLFDAALHYDFGRSQRWRLGVNLNNVFDRTYVASCSGTTTCYYGNRRTVLGTVRVRW</sequence>
<protein>
    <submittedName>
        <fullName evidence="19">TonB-dependent siderophore receptor</fullName>
    </submittedName>
</protein>
<evidence type="ECO:0000256" key="14">
    <source>
        <dbReference type="PROSITE-ProRule" id="PRU01360"/>
    </source>
</evidence>
<comment type="subcellular location">
    <subcellularLocation>
        <location evidence="1 14">Cell outer membrane</location>
        <topology evidence="1 14">Multi-pass membrane protein</topology>
    </subcellularLocation>
</comment>
<dbReference type="RefSeq" id="WP_422864273.1">
    <property type="nucleotide sequence ID" value="NZ_JAMSKV010000008.1"/>
</dbReference>
<feature type="signal peptide" evidence="16">
    <location>
        <begin position="1"/>
        <end position="29"/>
    </location>
</feature>
<keyword evidence="20" id="KW-1185">Reference proteome</keyword>
<dbReference type="InterPro" id="IPR012910">
    <property type="entry name" value="Plug_dom"/>
</dbReference>
<dbReference type="NCBIfam" id="TIGR01783">
    <property type="entry name" value="TonB-siderophor"/>
    <property type="match status" value="1"/>
</dbReference>
<dbReference type="Proteomes" id="UP001524587">
    <property type="component" value="Unassembled WGS sequence"/>
</dbReference>